<proteinExistence type="predicted"/>
<dbReference type="KEGG" id="rca:Rcas_4049"/>
<dbReference type="Proteomes" id="UP000000263">
    <property type="component" value="Chromosome"/>
</dbReference>
<dbReference type="RefSeq" id="WP_012122503.1">
    <property type="nucleotide sequence ID" value="NC_009767.1"/>
</dbReference>
<accession>A7NR86</accession>
<dbReference type="AlphaFoldDB" id="A7NR86"/>
<name>A7NR86_ROSCS</name>
<dbReference type="HOGENOM" id="CLU_134432_0_0_0"/>
<keyword evidence="2" id="KW-1185">Reference proteome</keyword>
<protein>
    <submittedName>
        <fullName evidence="1">Uncharacterized protein</fullName>
    </submittedName>
</protein>
<gene>
    <name evidence="1" type="ordered locus">Rcas_4049</name>
</gene>
<reference evidence="1 2" key="1">
    <citation type="submission" date="2007-08" db="EMBL/GenBank/DDBJ databases">
        <title>Complete sequence of Roseiflexus castenholzii DSM 13941.</title>
        <authorList>
            <consortium name="US DOE Joint Genome Institute"/>
            <person name="Copeland A."/>
            <person name="Lucas S."/>
            <person name="Lapidus A."/>
            <person name="Barry K."/>
            <person name="Glavina del Rio T."/>
            <person name="Dalin E."/>
            <person name="Tice H."/>
            <person name="Pitluck S."/>
            <person name="Thompson L.S."/>
            <person name="Brettin T."/>
            <person name="Bruce D."/>
            <person name="Detter J.C."/>
            <person name="Han C."/>
            <person name="Tapia R."/>
            <person name="Schmutz J."/>
            <person name="Larimer F."/>
            <person name="Land M."/>
            <person name="Hauser L."/>
            <person name="Kyrpides N."/>
            <person name="Mikhailova N."/>
            <person name="Bryant D.A."/>
            <person name="Hanada S."/>
            <person name="Tsukatani Y."/>
            <person name="Richardson P."/>
        </authorList>
    </citation>
    <scope>NUCLEOTIDE SEQUENCE [LARGE SCALE GENOMIC DNA]</scope>
    <source>
        <strain evidence="2">DSM 13941 / HLO8</strain>
    </source>
</reference>
<dbReference type="EMBL" id="CP000804">
    <property type="protein sequence ID" value="ABU60082.1"/>
    <property type="molecule type" value="Genomic_DNA"/>
</dbReference>
<evidence type="ECO:0000313" key="2">
    <source>
        <dbReference type="Proteomes" id="UP000000263"/>
    </source>
</evidence>
<sequence>MMAEKDRRYLLAAGMAVSVLMCLMLAVAIQSARSPEIRTHKDAIAYALRQQGVSYREITFSQTWEESVNLRVFNAAVQVRLADGRTFHGWIGCEQGDRVCFLVLRGAGINGARLPDIHYRRRPAWQRWIDQVIAWFSEQWTSSGYSSKMPATGNCHPGTTSSPFSVSFS</sequence>
<evidence type="ECO:0000313" key="1">
    <source>
        <dbReference type="EMBL" id="ABU60082.1"/>
    </source>
</evidence>
<organism evidence="1 2">
    <name type="scientific">Roseiflexus castenholzii (strain DSM 13941 / HLO8)</name>
    <dbReference type="NCBI Taxonomy" id="383372"/>
    <lineage>
        <taxon>Bacteria</taxon>
        <taxon>Bacillati</taxon>
        <taxon>Chloroflexota</taxon>
        <taxon>Chloroflexia</taxon>
        <taxon>Chloroflexales</taxon>
        <taxon>Roseiflexineae</taxon>
        <taxon>Roseiflexaceae</taxon>
        <taxon>Roseiflexus</taxon>
    </lineage>
</organism>